<evidence type="ECO:0000256" key="9">
    <source>
        <dbReference type="PIRSR" id="PIRSR618044-2"/>
    </source>
</evidence>
<comment type="similarity">
    <text evidence="2 10">Belongs to the peptidase S11 family.</text>
</comment>
<evidence type="ECO:0000256" key="10">
    <source>
        <dbReference type="RuleBase" id="RU004016"/>
    </source>
</evidence>
<evidence type="ECO:0000256" key="3">
    <source>
        <dbReference type="ARBA" id="ARBA00022729"/>
    </source>
</evidence>
<keyword evidence="3" id="KW-0732">Signal</keyword>
<feature type="active site" evidence="8">
    <location>
        <position position="132"/>
    </location>
</feature>
<name>A0A922PW91_9LACO</name>
<gene>
    <name evidence="12" type="ORF">FD34_GL001065</name>
</gene>
<dbReference type="PRINTS" id="PR00725">
    <property type="entry name" value="DADACBPTASE1"/>
</dbReference>
<protein>
    <submittedName>
        <fullName evidence="12">D-alanyl-D-alanine serine-type carboxypeptidase</fullName>
    </submittedName>
</protein>
<keyword evidence="7" id="KW-0961">Cell wall biogenesis/degradation</keyword>
<comment type="caution">
    <text evidence="12">The sequence shown here is derived from an EMBL/GenBank/DDBJ whole genome shotgun (WGS) entry which is preliminary data.</text>
</comment>
<dbReference type="EMBL" id="AZGO01000002">
    <property type="protein sequence ID" value="KRM38116.1"/>
    <property type="molecule type" value="Genomic_DNA"/>
</dbReference>
<feature type="active site" description="Proton acceptor" evidence="8">
    <location>
        <position position="71"/>
    </location>
</feature>
<dbReference type="GO" id="GO:0009002">
    <property type="term" value="F:serine-type D-Ala-D-Ala carboxypeptidase activity"/>
    <property type="evidence" value="ECO:0007669"/>
    <property type="project" value="InterPro"/>
</dbReference>
<dbReference type="InterPro" id="IPR018044">
    <property type="entry name" value="Peptidase_S11"/>
</dbReference>
<comment type="function">
    <text evidence="1">Removes C-terminal D-alanyl residues from sugar-peptide cell wall precursors.</text>
</comment>
<feature type="binding site" evidence="9">
    <location>
        <position position="259"/>
    </location>
    <ligand>
        <name>substrate</name>
    </ligand>
</feature>
<dbReference type="InterPro" id="IPR001967">
    <property type="entry name" value="Peptidase_S11_N"/>
</dbReference>
<organism evidence="12 13">
    <name type="scientific">Limosilactobacillus pontis DSM 8475</name>
    <dbReference type="NCBI Taxonomy" id="1423794"/>
    <lineage>
        <taxon>Bacteria</taxon>
        <taxon>Bacillati</taxon>
        <taxon>Bacillota</taxon>
        <taxon>Bacilli</taxon>
        <taxon>Lactobacillales</taxon>
        <taxon>Lactobacillaceae</taxon>
        <taxon>Limosilactobacillus</taxon>
    </lineage>
</organism>
<evidence type="ECO:0000256" key="4">
    <source>
        <dbReference type="ARBA" id="ARBA00022801"/>
    </source>
</evidence>
<keyword evidence="4" id="KW-0378">Hydrolase</keyword>
<dbReference type="GO" id="GO:0008360">
    <property type="term" value="P:regulation of cell shape"/>
    <property type="evidence" value="ECO:0007669"/>
    <property type="project" value="UniProtKB-KW"/>
</dbReference>
<dbReference type="SUPFAM" id="SSF69189">
    <property type="entry name" value="Penicillin-binding protein associated domain"/>
    <property type="match status" value="1"/>
</dbReference>
<evidence type="ECO:0000256" key="8">
    <source>
        <dbReference type="PIRSR" id="PIRSR618044-1"/>
    </source>
</evidence>
<dbReference type="Gene3D" id="2.60.410.10">
    <property type="entry name" value="D-Ala-D-Ala carboxypeptidase, C-terminal domain"/>
    <property type="match status" value="1"/>
</dbReference>
<dbReference type="GO" id="GO:0071555">
    <property type="term" value="P:cell wall organization"/>
    <property type="evidence" value="ECO:0007669"/>
    <property type="project" value="UniProtKB-KW"/>
</dbReference>
<feature type="active site" description="Acyl-ester intermediate" evidence="8">
    <location>
        <position position="68"/>
    </location>
</feature>
<dbReference type="Proteomes" id="UP000051085">
    <property type="component" value="Unassembled WGS sequence"/>
</dbReference>
<dbReference type="GO" id="GO:0009252">
    <property type="term" value="P:peptidoglycan biosynthetic process"/>
    <property type="evidence" value="ECO:0007669"/>
    <property type="project" value="UniProtKB-KW"/>
</dbReference>
<evidence type="ECO:0000259" key="11">
    <source>
        <dbReference type="Pfam" id="PF00768"/>
    </source>
</evidence>
<evidence type="ECO:0000313" key="12">
    <source>
        <dbReference type="EMBL" id="KRM38116.1"/>
    </source>
</evidence>
<dbReference type="Gene3D" id="3.40.710.10">
    <property type="entry name" value="DD-peptidase/beta-lactamase superfamily"/>
    <property type="match status" value="1"/>
</dbReference>
<dbReference type="RefSeq" id="WP_057805553.1">
    <property type="nucleotide sequence ID" value="NZ_AZGO01000002.1"/>
</dbReference>
<evidence type="ECO:0000256" key="1">
    <source>
        <dbReference type="ARBA" id="ARBA00003217"/>
    </source>
</evidence>
<keyword evidence="5" id="KW-0133">Cell shape</keyword>
<evidence type="ECO:0000256" key="6">
    <source>
        <dbReference type="ARBA" id="ARBA00022984"/>
    </source>
</evidence>
<reference evidence="12 13" key="1">
    <citation type="journal article" date="2015" name="Genome Announc.">
        <title>Expanding the biotechnology potential of lactobacilli through comparative genomics of 213 strains and associated genera.</title>
        <authorList>
            <person name="Sun Z."/>
            <person name="Harris H.M."/>
            <person name="McCann A."/>
            <person name="Guo C."/>
            <person name="Argimon S."/>
            <person name="Zhang W."/>
            <person name="Yang X."/>
            <person name="Jeffery I.B."/>
            <person name="Cooney J.C."/>
            <person name="Kagawa T.F."/>
            <person name="Liu W."/>
            <person name="Song Y."/>
            <person name="Salvetti E."/>
            <person name="Wrobel A."/>
            <person name="Rasinkangas P."/>
            <person name="Parkhill J."/>
            <person name="Rea M.C."/>
            <person name="O'Sullivan O."/>
            <person name="Ritari J."/>
            <person name="Douillard F.P."/>
            <person name="Paul Ross R."/>
            <person name="Yang R."/>
            <person name="Briner A.E."/>
            <person name="Felis G.E."/>
            <person name="de Vos W.M."/>
            <person name="Barrangou R."/>
            <person name="Klaenhammer T.R."/>
            <person name="Caufield P.W."/>
            <person name="Cui Y."/>
            <person name="Zhang H."/>
            <person name="O'Toole P.W."/>
        </authorList>
    </citation>
    <scope>NUCLEOTIDE SEQUENCE [LARGE SCALE GENOMIC DNA]</scope>
    <source>
        <strain evidence="12 13">DSM 8475</strain>
    </source>
</reference>
<evidence type="ECO:0000256" key="2">
    <source>
        <dbReference type="ARBA" id="ARBA00007164"/>
    </source>
</evidence>
<keyword evidence="12" id="KW-0645">Protease</keyword>
<accession>A0A922PW91</accession>
<dbReference type="SUPFAM" id="SSF56601">
    <property type="entry name" value="beta-lactamase/transpeptidase-like"/>
    <property type="match status" value="1"/>
</dbReference>
<dbReference type="GeneID" id="87979361"/>
<dbReference type="PANTHER" id="PTHR21581:SF11">
    <property type="entry name" value="D-ALANYL-D-ALANINE CARBOXYPEPTIDASE DACA"/>
    <property type="match status" value="1"/>
</dbReference>
<dbReference type="InterPro" id="IPR037167">
    <property type="entry name" value="Peptidase_S11_C_sf"/>
</dbReference>
<dbReference type="Pfam" id="PF00768">
    <property type="entry name" value="Peptidase_S11"/>
    <property type="match status" value="1"/>
</dbReference>
<dbReference type="PANTHER" id="PTHR21581">
    <property type="entry name" value="D-ALANYL-D-ALANINE CARBOXYPEPTIDASE"/>
    <property type="match status" value="1"/>
</dbReference>
<dbReference type="InterPro" id="IPR015956">
    <property type="entry name" value="Peniciliin-bd_prot_C_sf"/>
</dbReference>
<dbReference type="InterPro" id="IPR012338">
    <property type="entry name" value="Beta-lactam/transpept-like"/>
</dbReference>
<evidence type="ECO:0000256" key="7">
    <source>
        <dbReference type="ARBA" id="ARBA00023316"/>
    </source>
</evidence>
<feature type="domain" description="Peptidase S11 D-alanyl-D-alanine carboxypeptidase A N-terminal" evidence="11">
    <location>
        <begin position="38"/>
        <end position="288"/>
    </location>
</feature>
<sequence>MKKFGHKLICYLLVLLSFNLSLIGLENRAQASDGAFYDMKARAAYAIDAQTGQVLYQKNANKVYPIASLTKILTLAVIEQDVRDHRLSWKQKVKITPAVAKVANDWHFSNVQLNAGERYSIWQLAESMMLVSADGSAEALALASAGSTAAFNKKMQKVAQAAGVHDAKIYNMIGLSNDSLGKHRLKGVANDAENKMSAKDLALISRYVINKYPETLKITKKKFANFDVSADQQYLMTNINALLPQNGFAPSGWTIDGLKTGNTDAAGKCIVTTGTYAGRRVILVALHTKGDWNNQSKMQKEFYEALAANYQPVELQKITDLPKNVRQTRLVHAKGQHHVHLQLAHAQWIWMKKGDDWRATRPRFVVDSAHRSVTGKLTAPVKKGERVGSVELRIKGMPVIQVPVTSRQTITKRVL</sequence>
<keyword evidence="12" id="KW-0121">Carboxypeptidase</keyword>
<dbReference type="AlphaFoldDB" id="A0A922PW91"/>
<evidence type="ECO:0000256" key="5">
    <source>
        <dbReference type="ARBA" id="ARBA00022960"/>
    </source>
</evidence>
<evidence type="ECO:0000313" key="13">
    <source>
        <dbReference type="Proteomes" id="UP000051085"/>
    </source>
</evidence>
<keyword evidence="6" id="KW-0573">Peptidoglycan synthesis</keyword>
<proteinExistence type="inferred from homology"/>
<dbReference type="GO" id="GO:0006508">
    <property type="term" value="P:proteolysis"/>
    <property type="evidence" value="ECO:0007669"/>
    <property type="project" value="InterPro"/>
</dbReference>